<dbReference type="Proteomes" id="UP000246483">
    <property type="component" value="Unassembled WGS sequence"/>
</dbReference>
<dbReference type="SUPFAM" id="SSF51206">
    <property type="entry name" value="cAMP-binding domain-like"/>
    <property type="match status" value="1"/>
</dbReference>
<dbReference type="PANTHER" id="PTHR24567:SF74">
    <property type="entry name" value="HTH-TYPE TRANSCRIPTIONAL REGULATOR ARCR"/>
    <property type="match status" value="1"/>
</dbReference>
<dbReference type="PROSITE" id="PS50042">
    <property type="entry name" value="CNMP_BINDING_3"/>
    <property type="match status" value="1"/>
</dbReference>
<dbReference type="CDD" id="cd00038">
    <property type="entry name" value="CAP_ED"/>
    <property type="match status" value="1"/>
</dbReference>
<dbReference type="Pfam" id="PF00027">
    <property type="entry name" value="cNMP_binding"/>
    <property type="match status" value="1"/>
</dbReference>
<keyword evidence="4" id="KW-1185">Reference proteome</keyword>
<dbReference type="EMBL" id="QGUB01000006">
    <property type="protein sequence ID" value="PWW45622.1"/>
    <property type="molecule type" value="Genomic_DNA"/>
</dbReference>
<dbReference type="InterPro" id="IPR014710">
    <property type="entry name" value="RmlC-like_jellyroll"/>
</dbReference>
<dbReference type="PANTHER" id="PTHR24567">
    <property type="entry name" value="CRP FAMILY TRANSCRIPTIONAL REGULATORY PROTEIN"/>
    <property type="match status" value="1"/>
</dbReference>
<evidence type="ECO:0000256" key="1">
    <source>
        <dbReference type="SAM" id="MobiDB-lite"/>
    </source>
</evidence>
<accession>A0A317RAE9</accession>
<evidence type="ECO:0000313" key="4">
    <source>
        <dbReference type="Proteomes" id="UP000246483"/>
    </source>
</evidence>
<dbReference type="GO" id="GO:0005829">
    <property type="term" value="C:cytosol"/>
    <property type="evidence" value="ECO:0007669"/>
    <property type="project" value="TreeGrafter"/>
</dbReference>
<protein>
    <recommendedName>
        <fullName evidence="2">Cyclic nucleotide-binding domain-containing protein</fullName>
    </recommendedName>
</protein>
<evidence type="ECO:0000259" key="2">
    <source>
        <dbReference type="PROSITE" id="PS50042"/>
    </source>
</evidence>
<evidence type="ECO:0000313" key="3">
    <source>
        <dbReference type="EMBL" id="PWW45622.1"/>
    </source>
</evidence>
<feature type="domain" description="Cyclic nucleotide-binding" evidence="2">
    <location>
        <begin position="75"/>
        <end position="195"/>
    </location>
</feature>
<proteinExistence type="predicted"/>
<sequence>MSMKGLLGWLPPAPPPRDGPGAGDSQLFASAFDSQRATPAQLVPWHARAVEVGARPLSARRGGPMLQALWARDHSMALLGADALQRLTRFFEFATVPAGRDVIRQDEYGNFLVVVLTGTLAVDRALAWGEPVRLAETRPGELLGEMSLLDSGQRFATCTTLSDCELAVLGAEAMDEMMARDAQLAAGVVALLARKLARHLRLVSARLGDNRL</sequence>
<feature type="region of interest" description="Disordered" evidence="1">
    <location>
        <begin position="1"/>
        <end position="26"/>
    </location>
</feature>
<dbReference type="AlphaFoldDB" id="A0A317RAE9"/>
<dbReference type="GO" id="GO:0003700">
    <property type="term" value="F:DNA-binding transcription factor activity"/>
    <property type="evidence" value="ECO:0007669"/>
    <property type="project" value="TreeGrafter"/>
</dbReference>
<dbReference type="Gene3D" id="2.60.120.10">
    <property type="entry name" value="Jelly Rolls"/>
    <property type="match status" value="1"/>
</dbReference>
<organism evidence="3 4">
    <name type="scientific">Melaminivora alkalimesophila</name>
    <dbReference type="NCBI Taxonomy" id="1165852"/>
    <lineage>
        <taxon>Bacteria</taxon>
        <taxon>Pseudomonadati</taxon>
        <taxon>Pseudomonadota</taxon>
        <taxon>Betaproteobacteria</taxon>
        <taxon>Burkholderiales</taxon>
        <taxon>Comamonadaceae</taxon>
        <taxon>Melaminivora</taxon>
    </lineage>
</organism>
<comment type="caution">
    <text evidence="3">The sequence shown here is derived from an EMBL/GenBank/DDBJ whole genome shotgun (WGS) entry which is preliminary data.</text>
</comment>
<name>A0A317RAE9_9BURK</name>
<dbReference type="SMART" id="SM00100">
    <property type="entry name" value="cNMP"/>
    <property type="match status" value="1"/>
</dbReference>
<dbReference type="InterPro" id="IPR018490">
    <property type="entry name" value="cNMP-bd_dom_sf"/>
</dbReference>
<feature type="compositionally biased region" description="Low complexity" evidence="1">
    <location>
        <begin position="1"/>
        <end position="10"/>
    </location>
</feature>
<reference evidence="3 4" key="1">
    <citation type="submission" date="2018-05" db="EMBL/GenBank/DDBJ databases">
        <title>Genomic Encyclopedia of Type Strains, Phase IV (KMG-IV): sequencing the most valuable type-strain genomes for metagenomic binning, comparative biology and taxonomic classification.</title>
        <authorList>
            <person name="Goeker M."/>
        </authorList>
    </citation>
    <scope>NUCLEOTIDE SEQUENCE [LARGE SCALE GENOMIC DNA]</scope>
    <source>
        <strain evidence="3 4">DSM 26006</strain>
    </source>
</reference>
<dbReference type="InterPro" id="IPR050397">
    <property type="entry name" value="Env_Response_Regulators"/>
</dbReference>
<dbReference type="InterPro" id="IPR000595">
    <property type="entry name" value="cNMP-bd_dom"/>
</dbReference>
<gene>
    <name evidence="3" type="ORF">DFR36_106112</name>
</gene>